<evidence type="ECO:0000313" key="1">
    <source>
        <dbReference type="EMBL" id="OWZ15770.1"/>
    </source>
</evidence>
<protein>
    <submittedName>
        <fullName evidence="1">Uncharacterized protein</fullName>
    </submittedName>
</protein>
<sequence>MYCLTAARLYPFCLSLDGLHSTPMSTSVKFSDAPSVLGFTYSARWGRYGITVMHYLRTNQNAQLRVEPSGANYSLDYSANVTPPPAPQCRNYHDLLDTLQGLSSFGSADWYEPTTHPLKSLRLFVGANMDTDPGHTPHRVQRTLVQVNHLLGSTFFQLASVSPVQWREFKANARRIDFEPASWSLDLQATVGLSIPTALVAPSSAAQRVVIHPTSVMTRPTAYRMSPRAHPVCRGTRAMPSMCYGGSKTKFTSNKRTHTWPDPLPQH</sequence>
<dbReference type="EMBL" id="NBNE01001057">
    <property type="protein sequence ID" value="OWZ15770.1"/>
    <property type="molecule type" value="Genomic_DNA"/>
</dbReference>
<dbReference type="Proteomes" id="UP000198211">
    <property type="component" value="Unassembled WGS sequence"/>
</dbReference>
<name>A0A225WFY8_9STRA</name>
<accession>A0A225WFY8</accession>
<organism evidence="1 2">
    <name type="scientific">Phytophthora megakarya</name>
    <dbReference type="NCBI Taxonomy" id="4795"/>
    <lineage>
        <taxon>Eukaryota</taxon>
        <taxon>Sar</taxon>
        <taxon>Stramenopiles</taxon>
        <taxon>Oomycota</taxon>
        <taxon>Peronosporomycetes</taxon>
        <taxon>Peronosporales</taxon>
        <taxon>Peronosporaceae</taxon>
        <taxon>Phytophthora</taxon>
    </lineage>
</organism>
<keyword evidence="2" id="KW-1185">Reference proteome</keyword>
<evidence type="ECO:0000313" key="2">
    <source>
        <dbReference type="Proteomes" id="UP000198211"/>
    </source>
</evidence>
<proteinExistence type="predicted"/>
<dbReference type="AlphaFoldDB" id="A0A225WFY8"/>
<gene>
    <name evidence="1" type="ORF">PHMEG_00010531</name>
</gene>
<comment type="caution">
    <text evidence="1">The sequence shown here is derived from an EMBL/GenBank/DDBJ whole genome shotgun (WGS) entry which is preliminary data.</text>
</comment>
<dbReference type="OrthoDB" id="104766at2759"/>
<reference evidence="2" key="1">
    <citation type="submission" date="2017-03" db="EMBL/GenBank/DDBJ databases">
        <title>Phytopthora megakarya and P. palmivora, two closely related causual agents of cacao black pod achieved similar genome size and gene model numbers by different mechanisms.</title>
        <authorList>
            <person name="Ali S."/>
            <person name="Shao J."/>
            <person name="Larry D.J."/>
            <person name="Kronmiller B."/>
            <person name="Shen D."/>
            <person name="Strem M.D."/>
            <person name="Melnick R.L."/>
            <person name="Guiltinan M.J."/>
            <person name="Tyler B.M."/>
            <person name="Meinhardt L.W."/>
            <person name="Bailey B.A."/>
        </authorList>
    </citation>
    <scope>NUCLEOTIDE SEQUENCE [LARGE SCALE GENOMIC DNA]</scope>
    <source>
        <strain evidence="2">zdho120</strain>
    </source>
</reference>